<feature type="compositionally biased region" description="Low complexity" evidence="1">
    <location>
        <begin position="63"/>
        <end position="72"/>
    </location>
</feature>
<sequence>MATWAYLANFWAAWRSFSRDLMVQCRTALTSVSRSTSSRYMCIFFSVMSRHFLSLSTSFSSALSRTSSDSWSGDAGLGVRKRSTTRPDAKLRKASTTSSNLNDVMSSSLMDRRMSPGLITPHASPGASRPDGSL</sequence>
<gene>
    <name evidence="2" type="ORF">H257_17183</name>
</gene>
<dbReference type="RefSeq" id="XP_009844180.1">
    <property type="nucleotide sequence ID" value="XM_009845878.1"/>
</dbReference>
<dbReference type="VEuPathDB" id="FungiDB:H257_17183"/>
<dbReference type="OrthoDB" id="10562350at2759"/>
<dbReference type="AlphaFoldDB" id="W4FG39"/>
<proteinExistence type="predicted"/>
<dbReference type="EMBL" id="KI913212">
    <property type="protein sequence ID" value="ETV66405.1"/>
    <property type="molecule type" value="Genomic_DNA"/>
</dbReference>
<evidence type="ECO:0000256" key="1">
    <source>
        <dbReference type="SAM" id="MobiDB-lite"/>
    </source>
</evidence>
<dbReference type="GeneID" id="20819179"/>
<name>W4FG39_APHAT</name>
<organism evidence="2">
    <name type="scientific">Aphanomyces astaci</name>
    <name type="common">Crayfish plague agent</name>
    <dbReference type="NCBI Taxonomy" id="112090"/>
    <lineage>
        <taxon>Eukaryota</taxon>
        <taxon>Sar</taxon>
        <taxon>Stramenopiles</taxon>
        <taxon>Oomycota</taxon>
        <taxon>Saprolegniomycetes</taxon>
        <taxon>Saprolegniales</taxon>
        <taxon>Verrucalvaceae</taxon>
        <taxon>Aphanomyces</taxon>
    </lineage>
</organism>
<accession>W4FG39</accession>
<feature type="region of interest" description="Disordered" evidence="1">
    <location>
        <begin position="63"/>
        <end position="134"/>
    </location>
</feature>
<evidence type="ECO:0000313" key="2">
    <source>
        <dbReference type="EMBL" id="ETV66405.1"/>
    </source>
</evidence>
<protein>
    <submittedName>
        <fullName evidence="2">Uncharacterized protein</fullName>
    </submittedName>
</protein>
<reference evidence="2" key="1">
    <citation type="submission" date="2013-12" db="EMBL/GenBank/DDBJ databases">
        <title>The Genome Sequence of Aphanomyces astaci APO3.</title>
        <authorList>
            <consortium name="The Broad Institute Genomics Platform"/>
            <person name="Russ C."/>
            <person name="Tyler B."/>
            <person name="van West P."/>
            <person name="Dieguez-Uribeondo J."/>
            <person name="Young S.K."/>
            <person name="Zeng Q."/>
            <person name="Gargeya S."/>
            <person name="Fitzgerald M."/>
            <person name="Abouelleil A."/>
            <person name="Alvarado L."/>
            <person name="Chapman S.B."/>
            <person name="Gainer-Dewar J."/>
            <person name="Goldberg J."/>
            <person name="Griggs A."/>
            <person name="Gujja S."/>
            <person name="Hansen M."/>
            <person name="Howarth C."/>
            <person name="Imamovic A."/>
            <person name="Ireland A."/>
            <person name="Larimer J."/>
            <person name="McCowan C."/>
            <person name="Murphy C."/>
            <person name="Pearson M."/>
            <person name="Poon T.W."/>
            <person name="Priest M."/>
            <person name="Roberts A."/>
            <person name="Saif S."/>
            <person name="Shea T."/>
            <person name="Sykes S."/>
            <person name="Wortman J."/>
            <person name="Nusbaum C."/>
            <person name="Birren B."/>
        </authorList>
    </citation>
    <scope>NUCLEOTIDE SEQUENCE [LARGE SCALE GENOMIC DNA]</scope>
    <source>
        <strain evidence="2">APO3</strain>
    </source>
</reference>
<feature type="compositionally biased region" description="Polar residues" evidence="1">
    <location>
        <begin position="94"/>
        <end position="109"/>
    </location>
</feature>